<evidence type="ECO:0000313" key="7">
    <source>
        <dbReference type="Proteomes" id="UP000193427"/>
    </source>
</evidence>
<evidence type="ECO:0000256" key="5">
    <source>
        <dbReference type="ARBA" id="ARBA00023284"/>
    </source>
</evidence>
<dbReference type="InterPro" id="IPR013766">
    <property type="entry name" value="Thioredoxin_domain"/>
</dbReference>
<dbReference type="InterPro" id="IPR050553">
    <property type="entry name" value="Thioredoxin_ResA/DsbE_sf"/>
</dbReference>
<organism evidence="6 7">
    <name type="scientific">Piscinibacter gummiphilus</name>
    <dbReference type="NCBI Taxonomy" id="946333"/>
    <lineage>
        <taxon>Bacteria</taxon>
        <taxon>Pseudomonadati</taxon>
        <taxon>Pseudomonadota</taxon>
        <taxon>Betaproteobacteria</taxon>
        <taxon>Burkholderiales</taxon>
        <taxon>Sphaerotilaceae</taxon>
        <taxon>Piscinibacter</taxon>
    </lineage>
</organism>
<name>A0A1W6L884_9BURK</name>
<sequence>MKKRFLWPLGLFIVLVGFLAVGLNRDPSVVPSPLVGKPAPAFELPRLEGDQRFAPKDMLGQVWMFNVWASWCVACREEHPVLVALSREKLLPIVGLNYKDQPADATLWLQRHGNPYGLSAVDADGRVGIDYGVYGVPETYIVDKAGVIRFKQIGPVTREVLDKKIRPLVQELQR</sequence>
<dbReference type="GO" id="GO:0030288">
    <property type="term" value="C:outer membrane-bounded periplasmic space"/>
    <property type="evidence" value="ECO:0007669"/>
    <property type="project" value="InterPro"/>
</dbReference>
<dbReference type="STRING" id="946333.A4W93_11235"/>
<dbReference type="SUPFAM" id="SSF52833">
    <property type="entry name" value="Thioredoxin-like"/>
    <property type="match status" value="1"/>
</dbReference>
<proteinExistence type="inferred from homology"/>
<evidence type="ECO:0000313" key="6">
    <source>
        <dbReference type="EMBL" id="ARN20424.1"/>
    </source>
</evidence>
<dbReference type="RefSeq" id="WP_085750698.1">
    <property type="nucleotide sequence ID" value="NZ_BSPR01000023.1"/>
</dbReference>
<evidence type="ECO:0000256" key="2">
    <source>
        <dbReference type="ARBA" id="ARBA00007758"/>
    </source>
</evidence>
<dbReference type="GO" id="GO:0015036">
    <property type="term" value="F:disulfide oxidoreductase activity"/>
    <property type="evidence" value="ECO:0007669"/>
    <property type="project" value="InterPro"/>
</dbReference>
<evidence type="ECO:0000256" key="4">
    <source>
        <dbReference type="ARBA" id="ARBA00023157"/>
    </source>
</evidence>
<dbReference type="EMBL" id="CP015118">
    <property type="protein sequence ID" value="ARN20424.1"/>
    <property type="molecule type" value="Genomic_DNA"/>
</dbReference>
<keyword evidence="3" id="KW-0201">Cytochrome c-type biogenesis</keyword>
<evidence type="ECO:0000256" key="1">
    <source>
        <dbReference type="ARBA" id="ARBA00004196"/>
    </source>
</evidence>
<dbReference type="Pfam" id="PF08534">
    <property type="entry name" value="Redoxin"/>
    <property type="match status" value="1"/>
</dbReference>
<reference evidence="6 7" key="1">
    <citation type="submission" date="2016-04" db="EMBL/GenBank/DDBJ databases">
        <title>Complete genome sequence of natural rubber-degrading, novel Gram-negative bacterium, Rhizobacter gummiphilus strain NS21.</title>
        <authorList>
            <person name="Tabata M."/>
            <person name="Kasai D."/>
            <person name="Fukuda M."/>
        </authorList>
    </citation>
    <scope>NUCLEOTIDE SEQUENCE [LARGE SCALE GENOMIC DNA]</scope>
    <source>
        <strain evidence="6 7">NS21</strain>
    </source>
</reference>
<protein>
    <submittedName>
        <fullName evidence="6">Thiol:disulfide interchange protein</fullName>
    </submittedName>
</protein>
<dbReference type="PANTHER" id="PTHR42852:SF6">
    <property type="entry name" value="THIOL:DISULFIDE INTERCHANGE PROTEIN DSBE"/>
    <property type="match status" value="1"/>
</dbReference>
<comment type="subcellular location">
    <subcellularLocation>
        <location evidence="1">Cell envelope</location>
    </subcellularLocation>
</comment>
<dbReference type="OrthoDB" id="9811352at2"/>
<dbReference type="InterPro" id="IPR036249">
    <property type="entry name" value="Thioredoxin-like_sf"/>
</dbReference>
<comment type="similarity">
    <text evidence="2">Belongs to the thioredoxin family. DsbE subfamily.</text>
</comment>
<keyword evidence="7" id="KW-1185">Reference proteome</keyword>
<accession>A0A1W6L884</accession>
<dbReference type="InterPro" id="IPR004799">
    <property type="entry name" value="Periplasmic_diS_OxRdtase_DsbE"/>
</dbReference>
<dbReference type="AlphaFoldDB" id="A0A1W6L884"/>
<dbReference type="PROSITE" id="PS51352">
    <property type="entry name" value="THIOREDOXIN_2"/>
    <property type="match status" value="1"/>
</dbReference>
<dbReference type="GO" id="GO:0017004">
    <property type="term" value="P:cytochrome complex assembly"/>
    <property type="evidence" value="ECO:0007669"/>
    <property type="project" value="UniProtKB-KW"/>
</dbReference>
<gene>
    <name evidence="6" type="ORF">A4W93_11235</name>
</gene>
<dbReference type="Proteomes" id="UP000193427">
    <property type="component" value="Chromosome"/>
</dbReference>
<dbReference type="KEGG" id="rgu:A4W93_11235"/>
<dbReference type="CDD" id="cd03010">
    <property type="entry name" value="TlpA_like_DsbE"/>
    <property type="match status" value="1"/>
</dbReference>
<dbReference type="NCBIfam" id="TIGR00385">
    <property type="entry name" value="dsbE"/>
    <property type="match status" value="1"/>
</dbReference>
<dbReference type="PANTHER" id="PTHR42852">
    <property type="entry name" value="THIOL:DISULFIDE INTERCHANGE PROTEIN DSBE"/>
    <property type="match status" value="1"/>
</dbReference>
<dbReference type="Gene3D" id="3.40.30.10">
    <property type="entry name" value="Glutaredoxin"/>
    <property type="match status" value="1"/>
</dbReference>
<evidence type="ECO:0000256" key="3">
    <source>
        <dbReference type="ARBA" id="ARBA00022748"/>
    </source>
</evidence>
<keyword evidence="4" id="KW-1015">Disulfide bond</keyword>
<dbReference type="InterPro" id="IPR013740">
    <property type="entry name" value="Redoxin"/>
</dbReference>
<keyword evidence="5" id="KW-0676">Redox-active center</keyword>